<evidence type="ECO:0000259" key="23">
    <source>
        <dbReference type="SMART" id="SM00918"/>
    </source>
</evidence>
<feature type="compositionally biased region" description="Polar residues" evidence="19">
    <location>
        <begin position="1006"/>
        <end position="1023"/>
    </location>
</feature>
<keyword evidence="11" id="KW-0325">Glycoprotein</keyword>
<dbReference type="SMART" id="SM00918">
    <property type="entry name" value="Lig_chan-Glu_bd"/>
    <property type="match status" value="1"/>
</dbReference>
<evidence type="ECO:0000256" key="9">
    <source>
        <dbReference type="ARBA" id="ARBA00023136"/>
    </source>
</evidence>
<feature type="binding site" evidence="16">
    <location>
        <position position="520"/>
    </location>
    <ligand>
        <name>L-glutamate</name>
        <dbReference type="ChEBI" id="CHEBI:29985"/>
    </ligand>
</feature>
<dbReference type="GO" id="GO:0043226">
    <property type="term" value="C:organelle"/>
    <property type="evidence" value="ECO:0007669"/>
    <property type="project" value="UniProtKB-ARBA"/>
</dbReference>
<keyword evidence="3" id="KW-1003">Cell membrane</keyword>
<evidence type="ECO:0000256" key="3">
    <source>
        <dbReference type="ARBA" id="ARBA00022475"/>
    </source>
</evidence>
<dbReference type="OrthoDB" id="5984008at2759"/>
<comment type="caution">
    <text evidence="24">The sequence shown here is derived from an EMBL/GenBank/DDBJ whole genome shotgun (WGS) entry which is preliminary data.</text>
</comment>
<feature type="transmembrane region" description="Helical" evidence="20">
    <location>
        <begin position="808"/>
        <end position="826"/>
    </location>
</feature>
<feature type="compositionally biased region" description="Polar residues" evidence="19">
    <location>
        <begin position="1030"/>
        <end position="1051"/>
    </location>
</feature>
<organism evidence="24 25">
    <name type="scientific">Mytilus edulis</name>
    <name type="common">Blue mussel</name>
    <dbReference type="NCBI Taxonomy" id="6550"/>
    <lineage>
        <taxon>Eukaryota</taxon>
        <taxon>Metazoa</taxon>
        <taxon>Spiralia</taxon>
        <taxon>Lophotrochozoa</taxon>
        <taxon>Mollusca</taxon>
        <taxon>Bivalvia</taxon>
        <taxon>Autobranchia</taxon>
        <taxon>Pteriomorphia</taxon>
        <taxon>Mytilida</taxon>
        <taxon>Mytiloidea</taxon>
        <taxon>Mytilidae</taxon>
        <taxon>Mytilinae</taxon>
        <taxon>Mytilus</taxon>
    </lineage>
</organism>
<feature type="domain" description="Ionotropic glutamate receptor L-glutamate and glycine-binding" evidence="23">
    <location>
        <begin position="452"/>
        <end position="504"/>
    </location>
</feature>
<dbReference type="GO" id="GO:0038023">
    <property type="term" value="F:signaling receptor activity"/>
    <property type="evidence" value="ECO:0007669"/>
    <property type="project" value="InterPro"/>
</dbReference>
<evidence type="ECO:0000256" key="1">
    <source>
        <dbReference type="ARBA" id="ARBA00004651"/>
    </source>
</evidence>
<keyword evidence="7 18" id="KW-0175">Coiled coil</keyword>
<keyword evidence="8" id="KW-0406">Ion transport</keyword>
<accession>A0A8S3S088</accession>
<evidence type="ECO:0000256" key="14">
    <source>
        <dbReference type="ARBA" id="ARBA00023303"/>
    </source>
</evidence>
<evidence type="ECO:0000256" key="8">
    <source>
        <dbReference type="ARBA" id="ARBA00023065"/>
    </source>
</evidence>
<dbReference type="SUPFAM" id="SSF53822">
    <property type="entry name" value="Periplasmic binding protein-like I"/>
    <property type="match status" value="1"/>
</dbReference>
<feature type="compositionally biased region" description="Acidic residues" evidence="19">
    <location>
        <begin position="970"/>
        <end position="992"/>
    </location>
</feature>
<keyword evidence="21" id="KW-0732">Signal</keyword>
<dbReference type="AlphaFoldDB" id="A0A8S3S088"/>
<dbReference type="Gene3D" id="3.40.190.10">
    <property type="entry name" value="Periplasmic binding protein-like II"/>
    <property type="match status" value="2"/>
</dbReference>
<name>A0A8S3S088_MYTED</name>
<dbReference type="InterPro" id="IPR015683">
    <property type="entry name" value="Ionotropic_Glu_rcpt"/>
</dbReference>
<evidence type="ECO:0000256" key="15">
    <source>
        <dbReference type="ARBA" id="ARBA00034100"/>
    </source>
</evidence>
<evidence type="ECO:0000256" key="2">
    <source>
        <dbReference type="ARBA" id="ARBA00022448"/>
    </source>
</evidence>
<dbReference type="SUPFAM" id="SSF53850">
    <property type="entry name" value="Periplasmic binding protein-like II"/>
    <property type="match status" value="1"/>
</dbReference>
<feature type="binding site" evidence="16">
    <location>
        <position position="721"/>
    </location>
    <ligand>
        <name>L-glutamate</name>
        <dbReference type="ChEBI" id="CHEBI:29985"/>
    </ligand>
</feature>
<dbReference type="FunFam" id="3.40.190.10:FF:000078">
    <property type="entry name" value="glutamate receptor ionotropic, NMDA 3B"/>
    <property type="match status" value="1"/>
</dbReference>
<sequence>MNKTQFLIFIFLIHVCGTTRPNVTIAAIFDIEYYDHFSRIFFRYVTENVTQEISLHGIATDSRNNIDGTLRGICSLFKDNNIVSFIVIGSTQTIQSVSLVTTPLNIPVLSYNTDKNVFMPKVSNSLQLQMEPTISQIARGVSKFFSANFWFKFVLLIEKEYISDGFYSELKLLSSEKKWNITVYFISSSWTCTNICNLIAKVFRNERKIVVLHTKPELAKVIFRCTNYVMNSSISWFLTDKVFTRKRALLKYYPTGALAVTISEQTYLEDILKDSINVVIEAIVNIPKDIRSFSLPVNHNCRTVSSSEQSLGLFFYRKMLEASIEGVSGPMKFSSDGILQRNTIDVRHLVRKGRKSTWRRIGYVRGDDVCPFGILWPDEPIETHIRNNKKHYRIVTNPVQPFVIKNSEYGLDSDTGQCAMYTTCLELTTKDKIATIKALRDFENGFVNASNPYNISCCRGLTVDLLDKLAEDLNFEYTMYVVQDTEYGKKINGSWTGMVYDLMEGTAHMAIGAFSITRPRLEVIDFTYPYFFSGFSVLYHEKIGYSILHAFLEPFHSYVWYSIFISATISGICSSIFEWNSPFGLNPWGRKRKQNYCLASGLTMVYSLLFGHTVKTKSPKSWPSKVLQNFWACACIFIMASYTANLAAYIAGKHAGINYNDLHDPRLLGIRVGTLGGSAVDTTLSKLNSKLYHVSHRHLVPSSDEGIKMLINNELDAYLGDNPILDYARVKLDPKCRLRLLSQTFGEDGYGIGLPKGSPLKIPLSEKIKEYHENGYIDDLIDIHFKDKQCYKQSISQEDSRLQASHHAGLFVMLSCGLILSILLLFCEHGIFRWLVPYFRNVSDTSRWKSPHMLFFSPRLHRIITSAELVSAHESAREMLGIVKNRDFSKLFMKSTIRKSRLADLAKTKRLNRHFLDIVEKAKWMQEMKVNNLFGDDSPISATPCITEISLKDLCSQIDFDALKSQALDDYEITEENENEESDDDDNEDDESSSDKQCSFFLPEPTRSNRSSLASNKRLSDASSAKRLSDASSAKRTSVTSSIKSKRTSSVCQDVPEIHVNSDNIINEYNEMFPKKRKEPSIPNGNLHFANSYTITDCRPIYDDTNEEETSLLRHHNFNKSPSMPSKNRYQYKNTKKRKSWQETSVDDIDIADIQYDEITKDDLLLMWKASEMELNARLQKALREKSRLQRLLVDLDTSQEPTPV</sequence>
<dbReference type="Gene3D" id="3.40.50.2300">
    <property type="match status" value="2"/>
</dbReference>
<keyword evidence="12" id="KW-0628">Postsynaptic cell membrane</keyword>
<evidence type="ECO:0000256" key="17">
    <source>
        <dbReference type="PIRSR" id="PIRSR601508-3"/>
    </source>
</evidence>
<feature type="compositionally biased region" description="Polar residues" evidence="19">
    <location>
        <begin position="1119"/>
        <end position="1133"/>
    </location>
</feature>
<dbReference type="PANTHER" id="PTHR18966">
    <property type="entry name" value="IONOTROPIC GLUTAMATE RECEPTOR"/>
    <property type="match status" value="1"/>
</dbReference>
<evidence type="ECO:0000256" key="4">
    <source>
        <dbReference type="ARBA" id="ARBA00022692"/>
    </source>
</evidence>
<dbReference type="InterPro" id="IPR019594">
    <property type="entry name" value="Glu/Gly-bd"/>
</dbReference>
<evidence type="ECO:0000256" key="20">
    <source>
        <dbReference type="SAM" id="Phobius"/>
    </source>
</evidence>
<evidence type="ECO:0000259" key="22">
    <source>
        <dbReference type="SMART" id="SM00079"/>
    </source>
</evidence>
<feature type="transmembrane region" description="Helical" evidence="20">
    <location>
        <begin position="626"/>
        <end position="650"/>
    </location>
</feature>
<evidence type="ECO:0000256" key="16">
    <source>
        <dbReference type="PIRSR" id="PIRSR601508-1"/>
    </source>
</evidence>
<dbReference type="SMART" id="SM00079">
    <property type="entry name" value="PBPe"/>
    <property type="match status" value="1"/>
</dbReference>
<proteinExistence type="predicted"/>
<keyword evidence="5 20" id="KW-1133">Transmembrane helix</keyword>
<evidence type="ECO:0000313" key="25">
    <source>
        <dbReference type="Proteomes" id="UP000683360"/>
    </source>
</evidence>
<evidence type="ECO:0000256" key="21">
    <source>
        <dbReference type="SAM" id="SignalP"/>
    </source>
</evidence>
<dbReference type="EMBL" id="CAJPWZ010001283">
    <property type="protein sequence ID" value="CAG2212006.1"/>
    <property type="molecule type" value="Genomic_DNA"/>
</dbReference>
<protein>
    <submittedName>
        <fullName evidence="24">GRIN3A</fullName>
    </submittedName>
</protein>
<dbReference type="GO" id="GO:0045211">
    <property type="term" value="C:postsynaptic membrane"/>
    <property type="evidence" value="ECO:0007669"/>
    <property type="project" value="UniProtKB-SubCell"/>
</dbReference>
<keyword evidence="6" id="KW-0770">Synapse</keyword>
<comment type="subcellular location">
    <subcellularLocation>
        <location evidence="1">Cell membrane</location>
        <topology evidence="1">Multi-pass membrane protein</topology>
    </subcellularLocation>
    <subcellularLocation>
        <location evidence="15">Postsynaptic cell membrane</location>
    </subcellularLocation>
</comment>
<evidence type="ECO:0000256" key="11">
    <source>
        <dbReference type="ARBA" id="ARBA00023180"/>
    </source>
</evidence>
<dbReference type="Pfam" id="PF01094">
    <property type="entry name" value="ANF_receptor"/>
    <property type="match status" value="1"/>
</dbReference>
<dbReference type="GO" id="GO:0015276">
    <property type="term" value="F:ligand-gated monoatomic ion channel activity"/>
    <property type="evidence" value="ECO:0007669"/>
    <property type="project" value="InterPro"/>
</dbReference>
<evidence type="ECO:0000256" key="7">
    <source>
        <dbReference type="ARBA" id="ARBA00023054"/>
    </source>
</evidence>
<feature type="transmembrane region" description="Helical" evidence="20">
    <location>
        <begin position="597"/>
        <end position="614"/>
    </location>
</feature>
<keyword evidence="25" id="KW-1185">Reference proteome</keyword>
<evidence type="ECO:0000313" key="24">
    <source>
        <dbReference type="EMBL" id="CAG2212006.1"/>
    </source>
</evidence>
<evidence type="ECO:0000256" key="12">
    <source>
        <dbReference type="ARBA" id="ARBA00023257"/>
    </source>
</evidence>
<feature type="disulfide bond" evidence="17">
    <location>
        <begin position="736"/>
        <end position="790"/>
    </location>
</feature>
<reference evidence="24" key="1">
    <citation type="submission" date="2021-03" db="EMBL/GenBank/DDBJ databases">
        <authorList>
            <person name="Bekaert M."/>
        </authorList>
    </citation>
    <scope>NUCLEOTIDE SEQUENCE</scope>
</reference>
<keyword evidence="2" id="KW-0813">Transport</keyword>
<dbReference type="InterPro" id="IPR028082">
    <property type="entry name" value="Peripla_BP_I"/>
</dbReference>
<evidence type="ECO:0000256" key="13">
    <source>
        <dbReference type="ARBA" id="ARBA00023286"/>
    </source>
</evidence>
<dbReference type="PRINTS" id="PR00177">
    <property type="entry name" value="NMDARECEPTOR"/>
</dbReference>
<evidence type="ECO:0000256" key="5">
    <source>
        <dbReference type="ARBA" id="ARBA00022989"/>
    </source>
</evidence>
<feature type="domain" description="Ionotropic glutamate receptor C-terminal" evidence="22">
    <location>
        <begin position="435"/>
        <end position="787"/>
    </location>
</feature>
<dbReference type="Pfam" id="PF10613">
    <property type="entry name" value="Lig_chan-Glu_bd"/>
    <property type="match status" value="1"/>
</dbReference>
<feature type="region of interest" description="Disordered" evidence="19">
    <location>
        <begin position="1116"/>
        <end position="1136"/>
    </location>
</feature>
<evidence type="ECO:0000256" key="10">
    <source>
        <dbReference type="ARBA" id="ARBA00023170"/>
    </source>
</evidence>
<dbReference type="InterPro" id="IPR001508">
    <property type="entry name" value="Iono_Glu_rcpt_met"/>
</dbReference>
<keyword evidence="14" id="KW-0407">Ion channel</keyword>
<feature type="transmembrane region" description="Helical" evidence="20">
    <location>
        <begin position="558"/>
        <end position="577"/>
    </location>
</feature>
<evidence type="ECO:0000256" key="18">
    <source>
        <dbReference type="SAM" id="Coils"/>
    </source>
</evidence>
<dbReference type="InterPro" id="IPR001828">
    <property type="entry name" value="ANF_lig-bd_rcpt"/>
</dbReference>
<feature type="region of interest" description="Disordered" evidence="19">
    <location>
        <begin position="970"/>
        <end position="1051"/>
    </location>
</feature>
<evidence type="ECO:0000256" key="6">
    <source>
        <dbReference type="ARBA" id="ARBA00023018"/>
    </source>
</evidence>
<keyword evidence="10" id="KW-0675">Receptor</keyword>
<feature type="signal peptide" evidence="21">
    <location>
        <begin position="1"/>
        <end position="18"/>
    </location>
</feature>
<dbReference type="InterPro" id="IPR001320">
    <property type="entry name" value="Iontro_rcpt_C"/>
</dbReference>
<keyword evidence="13" id="KW-1071">Ligand-gated ion channel</keyword>
<feature type="binding site" evidence="16">
    <location>
        <position position="515"/>
    </location>
    <ligand>
        <name>L-glutamate</name>
        <dbReference type="ChEBI" id="CHEBI:29985"/>
    </ligand>
</feature>
<dbReference type="Pfam" id="PF00060">
    <property type="entry name" value="Lig_chan"/>
    <property type="match status" value="1"/>
</dbReference>
<dbReference type="Gene3D" id="1.10.287.70">
    <property type="match status" value="1"/>
</dbReference>
<evidence type="ECO:0000256" key="19">
    <source>
        <dbReference type="SAM" id="MobiDB-lite"/>
    </source>
</evidence>
<dbReference type="Proteomes" id="UP000683360">
    <property type="component" value="Unassembled WGS sequence"/>
</dbReference>
<keyword evidence="17" id="KW-1015">Disulfide bond</keyword>
<keyword evidence="9 20" id="KW-0472">Membrane</keyword>
<feature type="chain" id="PRO_5035871785" evidence="21">
    <location>
        <begin position="19"/>
        <end position="1205"/>
    </location>
</feature>
<feature type="coiled-coil region" evidence="18">
    <location>
        <begin position="1172"/>
        <end position="1199"/>
    </location>
</feature>
<gene>
    <name evidence="24" type="ORF">MEDL_25958</name>
</gene>
<keyword evidence="4 20" id="KW-0812">Transmembrane</keyword>